<comment type="caution">
    <text evidence="2">The sequence shown here is derived from an EMBL/GenBank/DDBJ whole genome shotgun (WGS) entry which is preliminary data.</text>
</comment>
<feature type="compositionally biased region" description="Polar residues" evidence="1">
    <location>
        <begin position="215"/>
        <end position="241"/>
    </location>
</feature>
<protein>
    <submittedName>
        <fullName evidence="2">Uncharacterized protein</fullName>
    </submittedName>
</protein>
<evidence type="ECO:0000256" key="1">
    <source>
        <dbReference type="SAM" id="MobiDB-lite"/>
    </source>
</evidence>
<keyword evidence="4" id="KW-1185">Reference proteome</keyword>
<dbReference type="Proteomes" id="UP000663829">
    <property type="component" value="Unassembled WGS sequence"/>
</dbReference>
<dbReference type="Proteomes" id="UP000681722">
    <property type="component" value="Unassembled WGS sequence"/>
</dbReference>
<reference evidence="2" key="1">
    <citation type="submission" date="2021-02" db="EMBL/GenBank/DDBJ databases">
        <authorList>
            <person name="Nowell W R."/>
        </authorList>
    </citation>
    <scope>NUCLEOTIDE SEQUENCE</scope>
</reference>
<sequence>MAETEKTEAFAVLIVEKKNWNARYKSLVIDHVVNDNHHDFLETVVALPCNLSIETSVVDHLKTLKQPEIFSVLHMRARKNTTKFHVQTLICLMCVDINKLQQPDEITSSYQHYLSKTMQRQFQIYEEIKLTDIMVRLKVFIQNEQIKSQVVEQDGLSVLTTCANDSKFDMVAVQLPSLEVIWAIVFSLPAAQLLRENLLFLDYIDESERSSIGITGSRNPVSATGTSCPRRSKESASTIQREQFRCSK</sequence>
<feature type="region of interest" description="Disordered" evidence="1">
    <location>
        <begin position="215"/>
        <end position="248"/>
    </location>
</feature>
<evidence type="ECO:0000313" key="4">
    <source>
        <dbReference type="Proteomes" id="UP000663829"/>
    </source>
</evidence>
<organism evidence="2 4">
    <name type="scientific">Didymodactylos carnosus</name>
    <dbReference type="NCBI Taxonomy" id="1234261"/>
    <lineage>
        <taxon>Eukaryota</taxon>
        <taxon>Metazoa</taxon>
        <taxon>Spiralia</taxon>
        <taxon>Gnathifera</taxon>
        <taxon>Rotifera</taxon>
        <taxon>Eurotatoria</taxon>
        <taxon>Bdelloidea</taxon>
        <taxon>Philodinida</taxon>
        <taxon>Philodinidae</taxon>
        <taxon>Didymodactylos</taxon>
    </lineage>
</organism>
<proteinExistence type="predicted"/>
<evidence type="ECO:0000313" key="3">
    <source>
        <dbReference type="EMBL" id="CAF4328871.1"/>
    </source>
</evidence>
<gene>
    <name evidence="2" type="ORF">GPM918_LOCUS34957</name>
    <name evidence="3" type="ORF">SRO942_LOCUS35671</name>
</gene>
<name>A0A815Q2S3_9BILA</name>
<evidence type="ECO:0000313" key="2">
    <source>
        <dbReference type="EMBL" id="CAF1457450.1"/>
    </source>
</evidence>
<dbReference type="EMBL" id="CAJNOQ010019816">
    <property type="protein sequence ID" value="CAF1457450.1"/>
    <property type="molecule type" value="Genomic_DNA"/>
</dbReference>
<dbReference type="AlphaFoldDB" id="A0A815Q2S3"/>
<accession>A0A815Q2S3</accession>
<dbReference type="EMBL" id="CAJOBC010085270">
    <property type="protein sequence ID" value="CAF4328871.1"/>
    <property type="molecule type" value="Genomic_DNA"/>
</dbReference>